<evidence type="ECO:0000256" key="3">
    <source>
        <dbReference type="ARBA" id="ARBA00022730"/>
    </source>
</evidence>
<evidence type="ECO:0000256" key="7">
    <source>
        <dbReference type="ARBA" id="ARBA00035208"/>
    </source>
</evidence>
<proteinExistence type="inferred from homology"/>
<evidence type="ECO:0000256" key="5">
    <source>
        <dbReference type="ARBA" id="ARBA00022980"/>
    </source>
</evidence>
<dbReference type="GO" id="GO:0005840">
    <property type="term" value="C:ribosome"/>
    <property type="evidence" value="ECO:0007669"/>
    <property type="project" value="UniProtKB-KW"/>
</dbReference>
<gene>
    <name evidence="8 10" type="primary">rpl4</name>
</gene>
<dbReference type="Pfam" id="PF00573">
    <property type="entry name" value="Ribosomal_L4"/>
    <property type="match status" value="1"/>
</dbReference>
<dbReference type="InterPro" id="IPR023574">
    <property type="entry name" value="Ribosomal_uL4_dom_sf"/>
</dbReference>
<dbReference type="GO" id="GO:0009507">
    <property type="term" value="C:chloroplast"/>
    <property type="evidence" value="ECO:0007669"/>
    <property type="project" value="UniProtKB-SubCell"/>
</dbReference>
<dbReference type="GO" id="GO:0019843">
    <property type="term" value="F:rRNA binding"/>
    <property type="evidence" value="ECO:0007669"/>
    <property type="project" value="UniProtKB-UniRule"/>
</dbReference>
<protein>
    <recommendedName>
        <fullName evidence="7 8">Large ribosomal subunit protein uL4c</fullName>
    </recommendedName>
</protein>
<evidence type="ECO:0000256" key="9">
    <source>
        <dbReference type="SAM" id="MobiDB-lite"/>
    </source>
</evidence>
<evidence type="ECO:0000256" key="1">
    <source>
        <dbReference type="ARBA" id="ARBA00004083"/>
    </source>
</evidence>
<feature type="region of interest" description="Disordered" evidence="9">
    <location>
        <begin position="58"/>
        <end position="84"/>
    </location>
</feature>
<dbReference type="PANTHER" id="PTHR10746:SF17">
    <property type="entry name" value="LARGE RIBOSOMAL SUBUNIT PROTEIN UL4C"/>
    <property type="match status" value="1"/>
</dbReference>
<evidence type="ECO:0000256" key="6">
    <source>
        <dbReference type="ARBA" id="ARBA00023274"/>
    </source>
</evidence>
<evidence type="ECO:0000256" key="8">
    <source>
        <dbReference type="HAMAP-Rule" id="MF_01328"/>
    </source>
</evidence>
<comment type="function">
    <text evidence="1 8">Probably binds the 23S rRNA.</text>
</comment>
<keyword evidence="5 8" id="KW-0689">Ribosomal protein</keyword>
<organism evidence="10">
    <name type="scientific">Chondria sp.</name>
    <name type="common">in: red algae</name>
    <dbReference type="NCBI Taxonomy" id="1982705"/>
    <lineage>
        <taxon>Eukaryota</taxon>
        <taxon>Rhodophyta</taxon>
        <taxon>Florideophyceae</taxon>
        <taxon>Rhodymeniophycidae</taxon>
        <taxon>Ceramiales</taxon>
        <taxon>Rhodomelaceae</taxon>
        <taxon>Chondrieae</taxon>
        <taxon>Chondria</taxon>
    </lineage>
</organism>
<dbReference type="GO" id="GO:1990904">
    <property type="term" value="C:ribonucleoprotein complex"/>
    <property type="evidence" value="ECO:0007669"/>
    <property type="project" value="UniProtKB-KW"/>
</dbReference>
<comment type="subcellular location">
    <subcellularLocation>
        <location evidence="8">Plastid</location>
        <location evidence="8">Chloroplast</location>
    </subcellularLocation>
</comment>
<evidence type="ECO:0000256" key="2">
    <source>
        <dbReference type="ARBA" id="ARBA00010528"/>
    </source>
</evidence>
<comment type="similarity">
    <text evidence="2 8">Belongs to the universal ribosomal protein uL4 family.</text>
</comment>
<keyword evidence="6 8" id="KW-0687">Ribonucleoprotein</keyword>
<dbReference type="SUPFAM" id="SSF52166">
    <property type="entry name" value="Ribosomal protein L4"/>
    <property type="match status" value="1"/>
</dbReference>
<name>A0A1Z1MEI4_9FLOR</name>
<evidence type="ECO:0000256" key="4">
    <source>
        <dbReference type="ARBA" id="ARBA00022884"/>
    </source>
</evidence>
<sequence>MTIKKEIKYPIINPLSQNESIVANIELSNHIDKQIYCVHRLLKHYLTNNRIRKANTKTRSEIRGGGKKPWKQKGTGRARAGSNRSPLWRGGGVIFGPKYKQYKSKINKKEKHLAINAILYNKTQNIIAVDEKLISVEKPSTKTILTNLANLGLNIRQDQKILIIGENNNYTTYLSLKNLANIELIDRININAISLLKANLIIITNQAVNALNTK</sequence>
<dbReference type="NCBIfam" id="TIGR03953">
    <property type="entry name" value="rplD_bact"/>
    <property type="match status" value="1"/>
</dbReference>
<dbReference type="GO" id="GO:0003735">
    <property type="term" value="F:structural constituent of ribosome"/>
    <property type="evidence" value="ECO:0007669"/>
    <property type="project" value="InterPro"/>
</dbReference>
<accession>A0A1Z1MEI4</accession>
<reference evidence="10" key="1">
    <citation type="journal article" date="2017" name="J. Phycol.">
        <title>Analysis of chloroplast genomes and a supermatrix inform reclassification of the Rhodomelaceae (Rhodophyta).</title>
        <authorList>
            <person name="Diaz-Tapia P."/>
            <person name="Maggs C.A."/>
            <person name="West J.A."/>
            <person name="Verbruggen H."/>
        </authorList>
    </citation>
    <scope>NUCLEOTIDE SEQUENCE</scope>
    <source>
        <strain evidence="10">PD745</strain>
    </source>
</reference>
<dbReference type="HAMAP" id="MF_01328_B">
    <property type="entry name" value="Ribosomal_uL4_B"/>
    <property type="match status" value="1"/>
</dbReference>
<dbReference type="InterPro" id="IPR013005">
    <property type="entry name" value="Ribosomal_uL4-like"/>
</dbReference>
<feature type="compositionally biased region" description="Basic residues" evidence="9">
    <location>
        <begin position="65"/>
        <end position="76"/>
    </location>
</feature>
<keyword evidence="3 8" id="KW-0699">rRNA-binding</keyword>
<dbReference type="EMBL" id="MF101431">
    <property type="protein sequence ID" value="ARW64191.1"/>
    <property type="molecule type" value="Genomic_DNA"/>
</dbReference>
<evidence type="ECO:0000313" key="10">
    <source>
        <dbReference type="EMBL" id="ARW64191.1"/>
    </source>
</evidence>
<keyword evidence="4 8" id="KW-0694">RNA-binding</keyword>
<keyword evidence="10" id="KW-0150">Chloroplast</keyword>
<dbReference type="PANTHER" id="PTHR10746">
    <property type="entry name" value="50S RIBOSOMAL PROTEIN L4"/>
    <property type="match status" value="1"/>
</dbReference>
<dbReference type="AlphaFoldDB" id="A0A1Z1MEI4"/>
<dbReference type="Gene3D" id="3.40.1370.10">
    <property type="match status" value="1"/>
</dbReference>
<geneLocation type="chloroplast" evidence="10"/>
<keyword evidence="10" id="KW-0934">Plastid</keyword>
<dbReference type="InterPro" id="IPR002136">
    <property type="entry name" value="Ribosomal_uL4"/>
</dbReference>
<comment type="subunit">
    <text evidence="8">Part of the 50S ribosomal subunit.</text>
</comment>
<dbReference type="GO" id="GO:0006412">
    <property type="term" value="P:translation"/>
    <property type="evidence" value="ECO:0007669"/>
    <property type="project" value="UniProtKB-UniRule"/>
</dbReference>